<dbReference type="Pfam" id="PF15999">
    <property type="entry name" value="DUF4774"/>
    <property type="match status" value="3"/>
</dbReference>
<proteinExistence type="predicted"/>
<evidence type="ECO:0000259" key="2">
    <source>
        <dbReference type="Pfam" id="PF15999"/>
    </source>
</evidence>
<keyword evidence="4" id="KW-1185">Reference proteome</keyword>
<feature type="compositionally biased region" description="Polar residues" evidence="1">
    <location>
        <begin position="486"/>
        <end position="495"/>
    </location>
</feature>
<evidence type="ECO:0000313" key="3">
    <source>
        <dbReference type="EnsemblMetazoa" id="AARA008385-PA"/>
    </source>
</evidence>
<feature type="region of interest" description="Disordered" evidence="1">
    <location>
        <begin position="227"/>
        <end position="274"/>
    </location>
</feature>
<reference evidence="3" key="1">
    <citation type="submission" date="2022-08" db="UniProtKB">
        <authorList>
            <consortium name="EnsemblMetazoa"/>
        </authorList>
    </citation>
    <scope>IDENTIFICATION</scope>
    <source>
        <strain evidence="3">Dongola</strain>
    </source>
</reference>
<organism evidence="3 4">
    <name type="scientific">Anopheles arabiensis</name>
    <name type="common">Mosquito</name>
    <dbReference type="NCBI Taxonomy" id="7173"/>
    <lineage>
        <taxon>Eukaryota</taxon>
        <taxon>Metazoa</taxon>
        <taxon>Ecdysozoa</taxon>
        <taxon>Arthropoda</taxon>
        <taxon>Hexapoda</taxon>
        <taxon>Insecta</taxon>
        <taxon>Pterygota</taxon>
        <taxon>Neoptera</taxon>
        <taxon>Endopterygota</taxon>
        <taxon>Diptera</taxon>
        <taxon>Nematocera</taxon>
        <taxon>Culicoidea</taxon>
        <taxon>Culicidae</taxon>
        <taxon>Anophelinae</taxon>
        <taxon>Anopheles</taxon>
    </lineage>
</organism>
<feature type="region of interest" description="Disordered" evidence="1">
    <location>
        <begin position="755"/>
        <end position="815"/>
    </location>
</feature>
<dbReference type="Proteomes" id="UP000075840">
    <property type="component" value="Unassembled WGS sequence"/>
</dbReference>
<dbReference type="InterPro" id="IPR031942">
    <property type="entry name" value="DUF4774"/>
</dbReference>
<sequence>MYRIEKQVIRLVPDARAFEPLLTNQRGSIEETDRILREIERINIAMGYKKKVDVAFPRSGQDTAGYFYPRPAYFPPSVAQLKTPQKASKGIVPNPFAAQTFFYPAPYLQLPSMATPRAFRLVPLPVEQAVVRASKELRSPNQIYILPISVPAADGRSSEIRFIPSTINFASFTPVQLRGKALDLEGKRSAALKKPKGVMEDVAEVADAVQSTKLEEELLEEIAEAVDYEEEEDEKQTAGAQVADVPAVPNDKFMGDPTKKASSEEGEEEDETEPDIELVMLQKVAGKSFNISNVFNNFTHRFNILSTTPTTDLSGSAAADTPQDLKDLKEKPLTGEEDLPAQDKGPFGIFATKQADAGSGLVIQRLRVRQGGIAIAGPGGVATAGSGGTAIVGPNGTAITHPRSLTIAGPGAKVYAVPETVDLAKTISASKRSLPLDAVLVASGPVALQQQDGQFKVQQYALAEAPEQTSKAISKPSPVPEKIQATGGQRLSPAQSTNPVVVMATGSTTADAPVIGRVPVAPTVQEYYPFYGVPMTDNREEASLILEPSSKAISGNGGTAISTPVSHAILKQGSRAKILFRPQSVAIVGANGRAHAQADLIVDYVNPEHRTATDVLKLPFYGGARGQILEIRKNSDGTVVSKILRGDDEDVELKVQQVADEGAKQSNEQALDASDEDLKATDQSFGDYLLKIQNAAASLVSLQETVKKTGKLSPDQRKVYTDNLEKLGVAAQKLAHIQQADDDQDAIRFLFDSNYETAPSGEPQKKKVSSSKITSFPGYKGKEENKKKEEEENVGEDSSSGDSVQVETQEKESSIAEAKPVGLAIAGEGGVASSKPVATAVVGDGGLAVARPVATAIAGIKPSELGSLGLPISVNKKVLTKGKYGLVAAGDETSGGVLVGPDFEARVAPKEIEAELEDNRQQAMANFDTEKFLANLRLKTAPAPTPIPSAPQSLGSYQPATYLQQTAPYMSDYNQLGQSAYPVYTPTIIPFYNSWAPNYYPYMNTLSAYQLAALQSAQYNQYPYLYGAYQQPQLQQSLAQSPFQQFDYPQRALYNPAPVVNAATAYPNYNNYASFSSPSPYRFFYY</sequence>
<feature type="region of interest" description="Disordered" evidence="1">
    <location>
        <begin position="468"/>
        <end position="495"/>
    </location>
</feature>
<feature type="domain" description="DUF4774" evidence="2">
    <location>
        <begin position="365"/>
        <end position="418"/>
    </location>
</feature>
<evidence type="ECO:0000256" key="1">
    <source>
        <dbReference type="SAM" id="MobiDB-lite"/>
    </source>
</evidence>
<protein>
    <recommendedName>
        <fullName evidence="2">DUF4774 domain-containing protein</fullName>
    </recommendedName>
</protein>
<dbReference type="EnsemblMetazoa" id="AARA008385-RA">
    <property type="protein sequence ID" value="AARA008385-PA"/>
    <property type="gene ID" value="AARA008385"/>
</dbReference>
<dbReference type="VEuPathDB" id="VectorBase:AARA21_011308"/>
<dbReference type="AlphaFoldDB" id="A0A182I488"/>
<dbReference type="EMBL" id="APCN01002285">
    <property type="status" value="NOT_ANNOTATED_CDS"/>
    <property type="molecule type" value="Genomic_DNA"/>
</dbReference>
<accession>A0A182I488</accession>
<dbReference type="VEuPathDB" id="VectorBase:AARA008385"/>
<name>A0A182I488_ANOAR</name>
<feature type="compositionally biased region" description="Basic and acidic residues" evidence="1">
    <location>
        <begin position="253"/>
        <end position="263"/>
    </location>
</feature>
<feature type="compositionally biased region" description="Acidic residues" evidence="1">
    <location>
        <begin position="264"/>
        <end position="274"/>
    </location>
</feature>
<evidence type="ECO:0000313" key="4">
    <source>
        <dbReference type="Proteomes" id="UP000075840"/>
    </source>
</evidence>
<feature type="domain" description="DUF4774" evidence="2">
    <location>
        <begin position="816"/>
        <end position="864"/>
    </location>
</feature>
<feature type="domain" description="DUF4774" evidence="2">
    <location>
        <begin position="543"/>
        <end position="598"/>
    </location>
</feature>
<feature type="compositionally biased region" description="Basic and acidic residues" evidence="1">
    <location>
        <begin position="780"/>
        <end position="790"/>
    </location>
</feature>